<name>A0ABV1HNT5_9FIRM</name>
<evidence type="ECO:0000313" key="2">
    <source>
        <dbReference type="Proteomes" id="UP001437460"/>
    </source>
</evidence>
<gene>
    <name evidence="1" type="ORF">WMO41_12535</name>
</gene>
<dbReference type="EMBL" id="JBBMFJ010000028">
    <property type="protein sequence ID" value="MEQ2563981.1"/>
    <property type="molecule type" value="Genomic_DNA"/>
</dbReference>
<dbReference type="Proteomes" id="UP001437460">
    <property type="component" value="Unassembled WGS sequence"/>
</dbReference>
<organism evidence="1 2">
    <name type="scientific">Ventrimonas faecis</name>
    <dbReference type="NCBI Taxonomy" id="3133170"/>
    <lineage>
        <taxon>Bacteria</taxon>
        <taxon>Bacillati</taxon>
        <taxon>Bacillota</taxon>
        <taxon>Clostridia</taxon>
        <taxon>Lachnospirales</taxon>
        <taxon>Lachnospiraceae</taxon>
        <taxon>Ventrimonas</taxon>
    </lineage>
</organism>
<reference evidence="1 2" key="1">
    <citation type="submission" date="2024-03" db="EMBL/GenBank/DDBJ databases">
        <title>Human intestinal bacterial collection.</title>
        <authorList>
            <person name="Pauvert C."/>
            <person name="Hitch T.C.A."/>
            <person name="Clavel T."/>
        </authorList>
    </citation>
    <scope>NUCLEOTIDE SEQUENCE [LARGE SCALE GENOMIC DNA]</scope>
    <source>
        <strain evidence="1 2">CLA-AP-H27</strain>
    </source>
</reference>
<sequence length="48" mass="5351">MDFGMNFGKQKGLTTNPATRPFWVVAGSGMDVREKFGKSEFVEDNYCG</sequence>
<comment type="caution">
    <text evidence="1">The sequence shown here is derived from an EMBL/GenBank/DDBJ whole genome shotgun (WGS) entry which is preliminary data.</text>
</comment>
<proteinExistence type="predicted"/>
<keyword evidence="2" id="KW-1185">Reference proteome</keyword>
<protein>
    <submittedName>
        <fullName evidence="1">Uncharacterized protein</fullName>
    </submittedName>
</protein>
<evidence type="ECO:0000313" key="1">
    <source>
        <dbReference type="EMBL" id="MEQ2563981.1"/>
    </source>
</evidence>
<dbReference type="RefSeq" id="WP_349230040.1">
    <property type="nucleotide sequence ID" value="NZ_JBBMFJ010000028.1"/>
</dbReference>
<accession>A0ABV1HNT5</accession>